<keyword evidence="1" id="KW-0812">Transmembrane</keyword>
<name>A0A917PKU6_9PSED</name>
<organism evidence="3 4">
    <name type="scientific">Pseudomonas matsuisoli</name>
    <dbReference type="NCBI Taxonomy" id="1515666"/>
    <lineage>
        <taxon>Bacteria</taxon>
        <taxon>Pseudomonadati</taxon>
        <taxon>Pseudomonadota</taxon>
        <taxon>Gammaproteobacteria</taxon>
        <taxon>Pseudomonadales</taxon>
        <taxon>Pseudomonadaceae</taxon>
        <taxon>Pseudomonas</taxon>
    </lineage>
</organism>
<dbReference type="InterPro" id="IPR045494">
    <property type="entry name" value="DUF6436"/>
</dbReference>
<dbReference type="SUPFAM" id="SSF52833">
    <property type="entry name" value="Thioredoxin-like"/>
    <property type="match status" value="1"/>
</dbReference>
<evidence type="ECO:0000256" key="1">
    <source>
        <dbReference type="SAM" id="Phobius"/>
    </source>
</evidence>
<dbReference type="InterPro" id="IPR036249">
    <property type="entry name" value="Thioredoxin-like_sf"/>
</dbReference>
<comment type="caution">
    <text evidence="3">The sequence shown here is derived from an EMBL/GenBank/DDBJ whole genome shotgun (WGS) entry which is preliminary data.</text>
</comment>
<dbReference type="AlphaFoldDB" id="A0A917PKU6"/>
<dbReference type="Proteomes" id="UP000635983">
    <property type="component" value="Unassembled WGS sequence"/>
</dbReference>
<reference evidence="3" key="2">
    <citation type="submission" date="2020-09" db="EMBL/GenBank/DDBJ databases">
        <authorList>
            <person name="Sun Q."/>
            <person name="Ohkuma M."/>
        </authorList>
    </citation>
    <scope>NUCLEOTIDE SEQUENCE</scope>
    <source>
        <strain evidence="3">JCM 30078</strain>
    </source>
</reference>
<protein>
    <recommendedName>
        <fullName evidence="2">DUF6436 domain-containing protein</fullName>
    </recommendedName>
</protein>
<feature type="domain" description="DUF6436" evidence="2">
    <location>
        <begin position="48"/>
        <end position="194"/>
    </location>
</feature>
<dbReference type="Pfam" id="PF20029">
    <property type="entry name" value="DUF6436"/>
    <property type="match status" value="1"/>
</dbReference>
<evidence type="ECO:0000313" key="4">
    <source>
        <dbReference type="Proteomes" id="UP000635983"/>
    </source>
</evidence>
<dbReference type="EMBL" id="BMPO01000001">
    <property type="protein sequence ID" value="GGJ82642.1"/>
    <property type="molecule type" value="Genomic_DNA"/>
</dbReference>
<keyword evidence="1" id="KW-1133">Transmembrane helix</keyword>
<keyword evidence="4" id="KW-1185">Reference proteome</keyword>
<feature type="transmembrane region" description="Helical" evidence="1">
    <location>
        <begin position="12"/>
        <end position="33"/>
    </location>
</feature>
<evidence type="ECO:0000313" key="3">
    <source>
        <dbReference type="EMBL" id="GGJ82642.1"/>
    </source>
</evidence>
<proteinExistence type="predicted"/>
<accession>A0A917PKU6</accession>
<reference evidence="3" key="1">
    <citation type="journal article" date="2014" name="Int. J. Syst. Evol. Microbiol.">
        <title>Complete genome sequence of Corynebacterium casei LMG S-19264T (=DSM 44701T), isolated from a smear-ripened cheese.</title>
        <authorList>
            <consortium name="US DOE Joint Genome Institute (JGI-PGF)"/>
            <person name="Walter F."/>
            <person name="Albersmeier A."/>
            <person name="Kalinowski J."/>
            <person name="Ruckert C."/>
        </authorList>
    </citation>
    <scope>NUCLEOTIDE SEQUENCE</scope>
    <source>
        <strain evidence="3">JCM 30078</strain>
    </source>
</reference>
<gene>
    <name evidence="3" type="ORF">GCM10009304_05790</name>
</gene>
<sequence>MSAGTGTPSKRFLLISTGIAIALALLIALAWWWRFGVSNLRAYTEQAYFFSGDTLRLPSELAGPGPIRFVHFWDPACPCHRETDAHLNYLISLYRFSNVAFYSVQKPGTQGEMSSFLKGKLTELPDLEGMESLPASPAVAIWDEHGKLAYAGPYSEGLVCNSSTSFVEPVLDALSSGRSVSSTNTMALGCYCDWSNDAR</sequence>
<dbReference type="Gene3D" id="3.40.30.10">
    <property type="entry name" value="Glutaredoxin"/>
    <property type="match status" value="1"/>
</dbReference>
<evidence type="ECO:0000259" key="2">
    <source>
        <dbReference type="Pfam" id="PF20029"/>
    </source>
</evidence>
<keyword evidence="1" id="KW-0472">Membrane</keyword>
<dbReference type="RefSeq" id="WP_188981618.1">
    <property type="nucleotide sequence ID" value="NZ_BMPO01000001.1"/>
</dbReference>